<name>A0A067T209_GALM3</name>
<dbReference type="EMBL" id="KL142377">
    <property type="protein sequence ID" value="KDR77235.1"/>
    <property type="molecule type" value="Genomic_DNA"/>
</dbReference>
<accession>A0A067T209</accession>
<dbReference type="AlphaFoldDB" id="A0A067T209"/>
<dbReference type="HOGENOM" id="CLU_2306351_0_0_1"/>
<evidence type="ECO:0000313" key="1">
    <source>
        <dbReference type="EMBL" id="KDR77235.1"/>
    </source>
</evidence>
<protein>
    <submittedName>
        <fullName evidence="1">Uncharacterized protein</fullName>
    </submittedName>
</protein>
<reference evidence="2" key="1">
    <citation type="journal article" date="2014" name="Proc. Natl. Acad. Sci. U.S.A.">
        <title>Extensive sampling of basidiomycete genomes demonstrates inadequacy of the white-rot/brown-rot paradigm for wood decay fungi.</title>
        <authorList>
            <person name="Riley R."/>
            <person name="Salamov A.A."/>
            <person name="Brown D.W."/>
            <person name="Nagy L.G."/>
            <person name="Floudas D."/>
            <person name="Held B.W."/>
            <person name="Levasseur A."/>
            <person name="Lombard V."/>
            <person name="Morin E."/>
            <person name="Otillar R."/>
            <person name="Lindquist E.A."/>
            <person name="Sun H."/>
            <person name="LaButti K.M."/>
            <person name="Schmutz J."/>
            <person name="Jabbour D."/>
            <person name="Luo H."/>
            <person name="Baker S.E."/>
            <person name="Pisabarro A.G."/>
            <person name="Walton J.D."/>
            <person name="Blanchette R.A."/>
            <person name="Henrissat B."/>
            <person name="Martin F."/>
            <person name="Cullen D."/>
            <person name="Hibbett D.S."/>
            <person name="Grigoriev I.V."/>
        </authorList>
    </citation>
    <scope>NUCLEOTIDE SEQUENCE [LARGE SCALE GENOMIC DNA]</scope>
    <source>
        <strain evidence="2">CBS 339.88</strain>
    </source>
</reference>
<proteinExistence type="predicted"/>
<dbReference type="Proteomes" id="UP000027222">
    <property type="component" value="Unassembled WGS sequence"/>
</dbReference>
<evidence type="ECO:0000313" key="2">
    <source>
        <dbReference type="Proteomes" id="UP000027222"/>
    </source>
</evidence>
<keyword evidence="2" id="KW-1185">Reference proteome</keyword>
<sequence length="100" mass="11890">MRRLSLDYDCPGYFFVAFAARAIYAFIPHDRIPGVLQFFFYFQFAITPPLSRHLLAFLSEIYAYPSEYARVRYCPPSVFTQTWNLERVRNPESRVRPVLQ</sequence>
<organism evidence="1 2">
    <name type="scientific">Galerina marginata (strain CBS 339.88)</name>
    <dbReference type="NCBI Taxonomy" id="685588"/>
    <lineage>
        <taxon>Eukaryota</taxon>
        <taxon>Fungi</taxon>
        <taxon>Dikarya</taxon>
        <taxon>Basidiomycota</taxon>
        <taxon>Agaricomycotina</taxon>
        <taxon>Agaricomycetes</taxon>
        <taxon>Agaricomycetidae</taxon>
        <taxon>Agaricales</taxon>
        <taxon>Agaricineae</taxon>
        <taxon>Strophariaceae</taxon>
        <taxon>Galerina</taxon>
    </lineage>
</organism>
<gene>
    <name evidence="1" type="ORF">GALMADRAFT_436424</name>
</gene>